<keyword evidence="3" id="KW-1003">Cell membrane</keyword>
<dbReference type="PANTHER" id="PTHR23517">
    <property type="entry name" value="RESISTANCE PROTEIN MDTM, PUTATIVE-RELATED-RELATED"/>
    <property type="match status" value="1"/>
</dbReference>
<name>A0A1C5IIM6_9ACTN</name>
<keyword evidence="6 7" id="KW-0472">Membrane</keyword>
<dbReference type="EMBL" id="LT607750">
    <property type="protein sequence ID" value="SCG57889.1"/>
    <property type="molecule type" value="Genomic_DNA"/>
</dbReference>
<proteinExistence type="predicted"/>
<gene>
    <name evidence="8" type="ORF">GA0070609_3375</name>
</gene>
<comment type="subcellular location">
    <subcellularLocation>
        <location evidence="1">Cell membrane</location>
        <topology evidence="1">Multi-pass membrane protein</topology>
    </subcellularLocation>
</comment>
<dbReference type="SUPFAM" id="SSF103473">
    <property type="entry name" value="MFS general substrate transporter"/>
    <property type="match status" value="1"/>
</dbReference>
<evidence type="ECO:0000256" key="3">
    <source>
        <dbReference type="ARBA" id="ARBA00022475"/>
    </source>
</evidence>
<evidence type="ECO:0000256" key="6">
    <source>
        <dbReference type="ARBA" id="ARBA00023136"/>
    </source>
</evidence>
<feature type="transmembrane region" description="Helical" evidence="7">
    <location>
        <begin position="93"/>
        <end position="125"/>
    </location>
</feature>
<evidence type="ECO:0000256" key="5">
    <source>
        <dbReference type="ARBA" id="ARBA00022989"/>
    </source>
</evidence>
<feature type="transmembrane region" description="Helical" evidence="7">
    <location>
        <begin position="29"/>
        <end position="51"/>
    </location>
</feature>
<evidence type="ECO:0000256" key="2">
    <source>
        <dbReference type="ARBA" id="ARBA00022448"/>
    </source>
</evidence>
<evidence type="ECO:0000256" key="4">
    <source>
        <dbReference type="ARBA" id="ARBA00022692"/>
    </source>
</evidence>
<keyword evidence="4 7" id="KW-0812">Transmembrane</keyword>
<protein>
    <submittedName>
        <fullName evidence="8">Major Facilitator Superfamily protein</fullName>
    </submittedName>
</protein>
<organism evidence="8 9">
    <name type="scientific">Micromonospora echinaurantiaca</name>
    <dbReference type="NCBI Taxonomy" id="47857"/>
    <lineage>
        <taxon>Bacteria</taxon>
        <taxon>Bacillati</taxon>
        <taxon>Actinomycetota</taxon>
        <taxon>Actinomycetes</taxon>
        <taxon>Micromonosporales</taxon>
        <taxon>Micromonosporaceae</taxon>
        <taxon>Micromonospora</taxon>
    </lineage>
</organism>
<accession>A0A1C5IIM6</accession>
<dbReference type="GO" id="GO:0022857">
    <property type="term" value="F:transmembrane transporter activity"/>
    <property type="evidence" value="ECO:0007669"/>
    <property type="project" value="InterPro"/>
</dbReference>
<feature type="transmembrane region" description="Helical" evidence="7">
    <location>
        <begin position="181"/>
        <end position="202"/>
    </location>
</feature>
<dbReference type="InterPro" id="IPR050171">
    <property type="entry name" value="MFS_Transporters"/>
</dbReference>
<dbReference type="Gene3D" id="1.20.1250.20">
    <property type="entry name" value="MFS general substrate transporter like domains"/>
    <property type="match status" value="1"/>
</dbReference>
<feature type="transmembrane region" description="Helical" evidence="7">
    <location>
        <begin position="355"/>
        <end position="378"/>
    </location>
</feature>
<dbReference type="Proteomes" id="UP000198217">
    <property type="component" value="Chromosome I"/>
</dbReference>
<feature type="transmembrane region" description="Helical" evidence="7">
    <location>
        <begin position="259"/>
        <end position="279"/>
    </location>
</feature>
<feature type="transmembrane region" description="Helical" evidence="7">
    <location>
        <begin position="317"/>
        <end position="334"/>
    </location>
</feature>
<evidence type="ECO:0000256" key="7">
    <source>
        <dbReference type="SAM" id="Phobius"/>
    </source>
</evidence>
<keyword evidence="5 7" id="KW-1133">Transmembrane helix</keyword>
<feature type="transmembrane region" description="Helical" evidence="7">
    <location>
        <begin position="63"/>
        <end position="81"/>
    </location>
</feature>
<dbReference type="PANTHER" id="PTHR23517:SF2">
    <property type="entry name" value="MULTIDRUG RESISTANCE PROTEIN MDTH"/>
    <property type="match status" value="1"/>
</dbReference>
<keyword evidence="2" id="KW-0813">Transport</keyword>
<dbReference type="InterPro" id="IPR036259">
    <property type="entry name" value="MFS_trans_sf"/>
</dbReference>
<keyword evidence="9" id="KW-1185">Reference proteome</keyword>
<evidence type="ECO:0000313" key="9">
    <source>
        <dbReference type="Proteomes" id="UP000198217"/>
    </source>
</evidence>
<feature type="transmembrane region" description="Helical" evidence="7">
    <location>
        <begin position="384"/>
        <end position="401"/>
    </location>
</feature>
<evidence type="ECO:0000313" key="8">
    <source>
        <dbReference type="EMBL" id="SCG57889.1"/>
    </source>
</evidence>
<feature type="transmembrane region" description="Helical" evidence="7">
    <location>
        <begin position="156"/>
        <end position="175"/>
    </location>
</feature>
<dbReference type="AlphaFoldDB" id="A0A1C5IIM6"/>
<feature type="transmembrane region" description="Helical" evidence="7">
    <location>
        <begin position="291"/>
        <end position="311"/>
    </location>
</feature>
<dbReference type="Pfam" id="PF07690">
    <property type="entry name" value="MFS_1"/>
    <property type="match status" value="1"/>
</dbReference>
<sequence length="433" mass="45051">MATNENAVGITLRPMTSSLRSMSFVERVLLLNAFVLSFGFGLYATTSVIYLTRFSHISAQQIGLALSVSGILWMLVAGSAGRTVDRVGARETAIGAGLLSAAVVPLMIFAQGFPACCAVLCALAITQKVSSVGHSALVGHLLDQDRRVKVAARNHSMSNAGLAVGSAAAGVALVVGTRSAFVVILVVFSASLAAVNLMTRRLPKVTPGVVRRTNASRVSRRRGFLFLSVVIGLISIHETILVIGMPLWLLHHTRAPAPLAAWLTIANMACVVLFQVHVAQRTDSVPNARRAVAQGAIAVAAACVVIALASLPRSATIATSILLLGVLTLTYGEMRVAAGGWGLRYGIAPRAEHGLYGAIFSMGKTAETAVGPAVVTFMTGSFTILGWGILAAGFVGLAFLIRPGAAWAVKEQTVRLAASVEPGPTPTGVVVRT</sequence>
<feature type="transmembrane region" description="Helical" evidence="7">
    <location>
        <begin position="223"/>
        <end position="247"/>
    </location>
</feature>
<dbReference type="GO" id="GO:0005886">
    <property type="term" value="C:plasma membrane"/>
    <property type="evidence" value="ECO:0007669"/>
    <property type="project" value="UniProtKB-SubCell"/>
</dbReference>
<dbReference type="InterPro" id="IPR011701">
    <property type="entry name" value="MFS"/>
</dbReference>
<evidence type="ECO:0000256" key="1">
    <source>
        <dbReference type="ARBA" id="ARBA00004651"/>
    </source>
</evidence>
<reference evidence="8 9" key="1">
    <citation type="submission" date="2016-06" db="EMBL/GenBank/DDBJ databases">
        <authorList>
            <person name="Kjaerup R.B."/>
            <person name="Dalgaard T.S."/>
            <person name="Juul-Madsen H.R."/>
        </authorList>
    </citation>
    <scope>NUCLEOTIDE SEQUENCE [LARGE SCALE GENOMIC DNA]</scope>
    <source>
        <strain evidence="8 9">DSM 43904</strain>
    </source>
</reference>